<dbReference type="SMART" id="SM00175">
    <property type="entry name" value="RAB"/>
    <property type="match status" value="1"/>
</dbReference>
<keyword evidence="2 3" id="KW-0342">GTP-binding</keyword>
<dbReference type="GO" id="GO:0005525">
    <property type="term" value="F:GTP binding"/>
    <property type="evidence" value="ECO:0007669"/>
    <property type="project" value="UniProtKB-KW"/>
</dbReference>
<keyword evidence="7" id="KW-1185">Reference proteome</keyword>
<feature type="binding site" evidence="3">
    <location>
        <begin position="124"/>
        <end position="127"/>
    </location>
    <ligand>
        <name>GTP</name>
        <dbReference type="ChEBI" id="CHEBI:37565"/>
    </ligand>
</feature>
<keyword evidence="4" id="KW-0479">Metal-binding</keyword>
<dbReference type="Pfam" id="PF00025">
    <property type="entry name" value="Arf"/>
    <property type="match status" value="1"/>
</dbReference>
<dbReference type="FunFam" id="3.40.50.300:FF:001120">
    <property type="entry name" value="ADP-ribosylation factor family"/>
    <property type="match status" value="1"/>
</dbReference>
<sequence>MGSIIAKIRALFSRHMELVIVGLENSGKTTFVNYLSGGSPGKTAPTIGINVKTLRKGNLIMKVWDLGGQIQYRREWIRYAKGTNVIIFVVDSSERELIFSARKELHMMLEDQDLGGIPLLVLANKIDISQHLSEPEIIKGLNLDYISDNPWLVISASAMKGTNIERVVDWLIKKSKK</sequence>
<evidence type="ECO:0000256" key="2">
    <source>
        <dbReference type="ARBA" id="ARBA00023134"/>
    </source>
</evidence>
<dbReference type="PROSITE" id="PS51417">
    <property type="entry name" value="ARF"/>
    <property type="match status" value="1"/>
</dbReference>
<dbReference type="SUPFAM" id="SSF52540">
    <property type="entry name" value="P-loop containing nucleoside triphosphate hydrolases"/>
    <property type="match status" value="1"/>
</dbReference>
<evidence type="ECO:0000313" key="7">
    <source>
        <dbReference type="Proteomes" id="UP001162131"/>
    </source>
</evidence>
<dbReference type="NCBIfam" id="TIGR00231">
    <property type="entry name" value="small_GTP"/>
    <property type="match status" value="1"/>
</dbReference>
<keyword evidence="1 3" id="KW-0547">Nucleotide-binding</keyword>
<dbReference type="InterPro" id="IPR027417">
    <property type="entry name" value="P-loop_NTPase"/>
</dbReference>
<evidence type="ECO:0000256" key="4">
    <source>
        <dbReference type="PIRSR" id="PIRSR606689-2"/>
    </source>
</evidence>
<feature type="binding site" evidence="3">
    <location>
        <begin position="22"/>
        <end position="29"/>
    </location>
    <ligand>
        <name>GTP</name>
        <dbReference type="ChEBI" id="CHEBI:37565"/>
    </ligand>
</feature>
<dbReference type="SMART" id="SM00177">
    <property type="entry name" value="ARF"/>
    <property type="match status" value="1"/>
</dbReference>
<proteinExistence type="inferred from homology"/>
<reference evidence="6" key="1">
    <citation type="submission" date="2021-09" db="EMBL/GenBank/DDBJ databases">
        <authorList>
            <consortium name="AG Swart"/>
            <person name="Singh M."/>
            <person name="Singh A."/>
            <person name="Seah K."/>
            <person name="Emmerich C."/>
        </authorList>
    </citation>
    <scope>NUCLEOTIDE SEQUENCE</scope>
    <source>
        <strain evidence="6">ATCC30299</strain>
    </source>
</reference>
<comment type="caution">
    <text evidence="6">The sequence shown here is derived from an EMBL/GenBank/DDBJ whole genome shotgun (WGS) entry which is preliminary data.</text>
</comment>
<feature type="binding site" evidence="4">
    <location>
        <position position="29"/>
    </location>
    <ligand>
        <name>Mg(2+)</name>
        <dbReference type="ChEBI" id="CHEBI:18420"/>
    </ligand>
</feature>
<dbReference type="PRINTS" id="PR00328">
    <property type="entry name" value="SAR1GTPBP"/>
</dbReference>
<comment type="similarity">
    <text evidence="5">Belongs to the small GTPase superfamily. Arf family.</text>
</comment>
<dbReference type="AlphaFoldDB" id="A0AAU9K7C1"/>
<dbReference type="GO" id="GO:0046872">
    <property type="term" value="F:metal ion binding"/>
    <property type="evidence" value="ECO:0007669"/>
    <property type="project" value="UniProtKB-KW"/>
</dbReference>
<evidence type="ECO:0000313" key="6">
    <source>
        <dbReference type="EMBL" id="CAG9335440.1"/>
    </source>
</evidence>
<dbReference type="InterPro" id="IPR006689">
    <property type="entry name" value="Small_GTPase_ARF/SAR"/>
</dbReference>
<dbReference type="Proteomes" id="UP001162131">
    <property type="component" value="Unassembled WGS sequence"/>
</dbReference>
<protein>
    <recommendedName>
        <fullName evidence="8">ADP-ribosylation factor-like protein</fullName>
    </recommendedName>
</protein>
<dbReference type="EMBL" id="CAJZBQ010000062">
    <property type="protein sequence ID" value="CAG9335440.1"/>
    <property type="molecule type" value="Genomic_DNA"/>
</dbReference>
<dbReference type="Gene3D" id="3.40.50.300">
    <property type="entry name" value="P-loop containing nucleotide triphosphate hydrolases"/>
    <property type="match status" value="1"/>
</dbReference>
<gene>
    <name evidence="6" type="ORF">BSTOLATCC_MIC63913</name>
</gene>
<name>A0AAU9K7C1_9CILI</name>
<dbReference type="GO" id="GO:0003924">
    <property type="term" value="F:GTPase activity"/>
    <property type="evidence" value="ECO:0007669"/>
    <property type="project" value="InterPro"/>
</dbReference>
<organism evidence="6 7">
    <name type="scientific">Blepharisma stoltei</name>
    <dbReference type="NCBI Taxonomy" id="1481888"/>
    <lineage>
        <taxon>Eukaryota</taxon>
        <taxon>Sar</taxon>
        <taxon>Alveolata</taxon>
        <taxon>Ciliophora</taxon>
        <taxon>Postciliodesmatophora</taxon>
        <taxon>Heterotrichea</taxon>
        <taxon>Heterotrichida</taxon>
        <taxon>Blepharismidae</taxon>
        <taxon>Blepharisma</taxon>
    </lineage>
</organism>
<dbReference type="InterPro" id="IPR005225">
    <property type="entry name" value="Small_GTP-bd"/>
</dbReference>
<evidence type="ECO:0000256" key="1">
    <source>
        <dbReference type="ARBA" id="ARBA00022741"/>
    </source>
</evidence>
<feature type="binding site" evidence="3">
    <location>
        <position position="68"/>
    </location>
    <ligand>
        <name>GTP</name>
        <dbReference type="ChEBI" id="CHEBI:37565"/>
    </ligand>
</feature>
<evidence type="ECO:0000256" key="3">
    <source>
        <dbReference type="PIRSR" id="PIRSR606689-1"/>
    </source>
</evidence>
<keyword evidence="4" id="KW-0460">Magnesium</keyword>
<feature type="binding site" evidence="4">
    <location>
        <position position="46"/>
    </location>
    <ligand>
        <name>Mg(2+)</name>
        <dbReference type="ChEBI" id="CHEBI:18420"/>
    </ligand>
</feature>
<dbReference type="SMART" id="SM00178">
    <property type="entry name" value="SAR"/>
    <property type="match status" value="1"/>
</dbReference>
<evidence type="ECO:0008006" key="8">
    <source>
        <dbReference type="Google" id="ProtNLM"/>
    </source>
</evidence>
<evidence type="ECO:0000256" key="5">
    <source>
        <dbReference type="RuleBase" id="RU003925"/>
    </source>
</evidence>
<accession>A0AAU9K7C1</accession>
<dbReference type="PANTHER" id="PTHR45732:SF2">
    <property type="entry name" value="ADP-RIBOSYLATION FACTOR LIKE PROTEIN"/>
    <property type="match status" value="1"/>
</dbReference>
<dbReference type="PANTHER" id="PTHR45732">
    <property type="entry name" value="ADP-RIBOSYLATION FACTOR-LIKE PROTEIN 8"/>
    <property type="match status" value="1"/>
</dbReference>